<dbReference type="KEGG" id="foc:113203449"/>
<dbReference type="FunFam" id="3.20.20.80:FF:000013">
    <property type="entry name" value="lactase-phlorizin hydrolase"/>
    <property type="match status" value="1"/>
</dbReference>
<dbReference type="InterPro" id="IPR001360">
    <property type="entry name" value="Glyco_hydro_1"/>
</dbReference>
<proteinExistence type="inferred from homology"/>
<dbReference type="PRINTS" id="PR00131">
    <property type="entry name" value="GLHYDRLASE1"/>
</dbReference>
<dbReference type="Pfam" id="PF01607">
    <property type="entry name" value="CBM_14"/>
    <property type="match status" value="2"/>
</dbReference>
<dbReference type="GeneID" id="113203449"/>
<evidence type="ECO:0000313" key="9">
    <source>
        <dbReference type="RefSeq" id="XP_026273946.1"/>
    </source>
</evidence>
<keyword evidence="5" id="KW-0326">Glycosidase</keyword>
<dbReference type="InterPro" id="IPR002557">
    <property type="entry name" value="Chitin-bd_dom"/>
</dbReference>
<dbReference type="OrthoDB" id="65569at2759"/>
<name>A0A6J1S5B4_FRAOC</name>
<evidence type="ECO:0000256" key="1">
    <source>
        <dbReference type="ARBA" id="ARBA00010838"/>
    </source>
</evidence>
<dbReference type="InterPro" id="IPR036508">
    <property type="entry name" value="Chitin-bd_dom_sf"/>
</dbReference>
<dbReference type="GO" id="GO:0005975">
    <property type="term" value="P:carbohydrate metabolic process"/>
    <property type="evidence" value="ECO:0007669"/>
    <property type="project" value="InterPro"/>
</dbReference>
<dbReference type="GO" id="GO:0005576">
    <property type="term" value="C:extracellular region"/>
    <property type="evidence" value="ECO:0007669"/>
    <property type="project" value="InterPro"/>
</dbReference>
<dbReference type="PROSITE" id="PS50940">
    <property type="entry name" value="CHIT_BIND_II"/>
    <property type="match status" value="1"/>
</dbReference>
<feature type="chain" id="PRO_5026878530" evidence="6">
    <location>
        <begin position="20"/>
        <end position="773"/>
    </location>
</feature>
<evidence type="ECO:0000256" key="5">
    <source>
        <dbReference type="ARBA" id="ARBA00023295"/>
    </source>
</evidence>
<keyword evidence="4" id="KW-0325">Glycoprotein</keyword>
<protein>
    <submittedName>
        <fullName evidence="9">Cytosolic beta-glucosidase</fullName>
    </submittedName>
</protein>
<dbReference type="InterPro" id="IPR017853">
    <property type="entry name" value="GH"/>
</dbReference>
<keyword evidence="8" id="KW-1185">Reference proteome</keyword>
<feature type="signal peptide" evidence="6">
    <location>
        <begin position="1"/>
        <end position="19"/>
    </location>
</feature>
<dbReference type="Gene3D" id="3.20.20.80">
    <property type="entry name" value="Glycosidases"/>
    <property type="match status" value="1"/>
</dbReference>
<evidence type="ECO:0000259" key="7">
    <source>
        <dbReference type="PROSITE" id="PS50940"/>
    </source>
</evidence>
<dbReference type="Gene3D" id="2.170.140.10">
    <property type="entry name" value="Chitin binding domain"/>
    <property type="match status" value="2"/>
</dbReference>
<dbReference type="PANTHER" id="PTHR10353:SF36">
    <property type="entry name" value="LP05116P"/>
    <property type="match status" value="1"/>
</dbReference>
<dbReference type="SUPFAM" id="SSF57625">
    <property type="entry name" value="Invertebrate chitin-binding proteins"/>
    <property type="match status" value="2"/>
</dbReference>
<dbReference type="InterPro" id="IPR033132">
    <property type="entry name" value="GH_1_N_CS"/>
</dbReference>
<dbReference type="PROSITE" id="PS00653">
    <property type="entry name" value="GLYCOSYL_HYDROL_F1_2"/>
    <property type="match status" value="1"/>
</dbReference>
<evidence type="ECO:0000256" key="6">
    <source>
        <dbReference type="SAM" id="SignalP"/>
    </source>
</evidence>
<organism evidence="8 9">
    <name type="scientific">Frankliniella occidentalis</name>
    <name type="common">Western flower thrips</name>
    <name type="synonym">Euthrips occidentalis</name>
    <dbReference type="NCBI Taxonomy" id="133901"/>
    <lineage>
        <taxon>Eukaryota</taxon>
        <taxon>Metazoa</taxon>
        <taxon>Ecdysozoa</taxon>
        <taxon>Arthropoda</taxon>
        <taxon>Hexapoda</taxon>
        <taxon>Insecta</taxon>
        <taxon>Pterygota</taxon>
        <taxon>Neoptera</taxon>
        <taxon>Paraneoptera</taxon>
        <taxon>Thysanoptera</taxon>
        <taxon>Terebrantia</taxon>
        <taxon>Thripoidea</taxon>
        <taxon>Thripidae</taxon>
        <taxon>Frankliniella</taxon>
    </lineage>
</organism>
<evidence type="ECO:0000313" key="8">
    <source>
        <dbReference type="Proteomes" id="UP000504606"/>
    </source>
</evidence>
<reference evidence="9" key="1">
    <citation type="submission" date="2025-08" db="UniProtKB">
        <authorList>
            <consortium name="RefSeq"/>
        </authorList>
    </citation>
    <scope>IDENTIFICATION</scope>
    <source>
        <tissue evidence="9">Whole organism</tissue>
    </source>
</reference>
<sequence>MAGRLHLVLILAAVVLATAVEGTLRTKPRLLKPRQQHRLGGALGAATTALADLDCNGQIASCSDCTTKLTCVKLLNIFRPLSTTACPASTPYCVGDGQCSATPENETCRQQADRATDFTCVGDGYFPSPANCRKYYYCADNVPYEYDCTPFGTTIFGAARAMCVPTTEATCSVASCTTANIGAYQQWRADRSVYFVCTDTDPAHAYVADCGDDRQIDAQGDCVLTCTREGRIANPDDKQQFYECVQTTTTTFVGPTAKTCPGTSVFDATTERCVTGSSDPDPTPSPGSIEDYYAPTAGIDENTMYKLPDGFRFGASSAAYQVEGGWNADDKSPSIWDSYFHQRPGTPNGDVACDSYTHWDKDIEMLKALGLNSYRFSLSWTRILPDGDSSTPSLQGVAYYQQLIQALKAADIEPIVTVHHWDIPNKYQEYDGGWLSENIIDRFVDYADFVFGTFGNDVKTWVLMNEPHIFCSGGYETGSAAPGVSQLGTGAYQCVHNMILAHAKAYHLYSDKYRLTQQGKIGSSLDIQYAEPATDSQEDKEAAERAMVFGLAWIADPLIFGDYPQLMKDMVLANSLGAGLTTSRLPSFTEEQKAMIKGTLDFMGINHYTTTLTTTAVHTEQVTQASYTNDTNTVGTSRPEWQHSARYVFAICPWGLRGTLNWLKARYSNIAVFITENGYGGPEDEGLQDPNRTRYYSTYLRAMLRAIHEDGCNVIGYTAWSLLDNLEWTSGYTPRFGLVHVDFNDPQRTRTLKESSKFFQEIKSSGGLVKYYE</sequence>
<evidence type="ECO:0000256" key="2">
    <source>
        <dbReference type="ARBA" id="ARBA00011738"/>
    </source>
</evidence>
<dbReference type="GO" id="GO:0008061">
    <property type="term" value="F:chitin binding"/>
    <property type="evidence" value="ECO:0007669"/>
    <property type="project" value="InterPro"/>
</dbReference>
<evidence type="ECO:0000256" key="3">
    <source>
        <dbReference type="ARBA" id="ARBA00022801"/>
    </source>
</evidence>
<dbReference type="PANTHER" id="PTHR10353">
    <property type="entry name" value="GLYCOSYL HYDROLASE"/>
    <property type="match status" value="1"/>
</dbReference>
<dbReference type="AlphaFoldDB" id="A0A6J1S5B4"/>
<dbReference type="SMART" id="SM00494">
    <property type="entry name" value="ChtBD2"/>
    <property type="match status" value="2"/>
</dbReference>
<comment type="similarity">
    <text evidence="1">Belongs to the glycosyl hydrolase 1 family.</text>
</comment>
<keyword evidence="3" id="KW-0378">Hydrolase</keyword>
<keyword evidence="6" id="KW-0732">Signal</keyword>
<gene>
    <name evidence="9" type="primary">LOC113203449</name>
</gene>
<accession>A0A6J1S5B4</accession>
<dbReference type="SUPFAM" id="SSF51445">
    <property type="entry name" value="(Trans)glycosidases"/>
    <property type="match status" value="1"/>
</dbReference>
<comment type="subunit">
    <text evidence="2">Homodimer.</text>
</comment>
<dbReference type="Proteomes" id="UP000504606">
    <property type="component" value="Unplaced"/>
</dbReference>
<evidence type="ECO:0000256" key="4">
    <source>
        <dbReference type="ARBA" id="ARBA00023180"/>
    </source>
</evidence>
<feature type="domain" description="Chitin-binding type-2" evidence="7">
    <location>
        <begin position="117"/>
        <end position="173"/>
    </location>
</feature>
<dbReference type="RefSeq" id="XP_026273946.1">
    <property type="nucleotide sequence ID" value="XM_026418161.2"/>
</dbReference>
<dbReference type="Pfam" id="PF00232">
    <property type="entry name" value="Glyco_hydro_1"/>
    <property type="match status" value="1"/>
</dbReference>
<dbReference type="GO" id="GO:0008422">
    <property type="term" value="F:beta-glucosidase activity"/>
    <property type="evidence" value="ECO:0007669"/>
    <property type="project" value="TreeGrafter"/>
</dbReference>